<dbReference type="CDD" id="cd07723">
    <property type="entry name" value="hydroxyacylglutathione_hydrolase_MBL-fold"/>
    <property type="match status" value="1"/>
</dbReference>
<dbReference type="Pfam" id="PF16123">
    <property type="entry name" value="HAGH_C"/>
    <property type="match status" value="1"/>
</dbReference>
<dbReference type="NCBIfam" id="TIGR03413">
    <property type="entry name" value="GSH_gloB"/>
    <property type="match status" value="1"/>
</dbReference>
<dbReference type="AlphaFoldDB" id="A0AAN1QNJ6"/>
<dbReference type="PANTHER" id="PTHR43705">
    <property type="entry name" value="HYDROXYACYLGLUTATHIONE HYDROLASE"/>
    <property type="match status" value="1"/>
</dbReference>
<dbReference type="HAMAP" id="MF_01374">
    <property type="entry name" value="Glyoxalase_2"/>
    <property type="match status" value="1"/>
</dbReference>
<dbReference type="InterPro" id="IPR001279">
    <property type="entry name" value="Metallo-B-lactamas"/>
</dbReference>
<dbReference type="SUPFAM" id="SSF56281">
    <property type="entry name" value="Metallo-hydrolase/oxidoreductase"/>
    <property type="match status" value="1"/>
</dbReference>
<dbReference type="GO" id="GO:0019243">
    <property type="term" value="P:methylglyoxal catabolic process to D-lactate via S-lactoyl-glutathione"/>
    <property type="evidence" value="ECO:0007669"/>
    <property type="project" value="UniProtKB-UniRule"/>
</dbReference>
<dbReference type="GO" id="GO:0046872">
    <property type="term" value="F:metal ion binding"/>
    <property type="evidence" value="ECO:0007669"/>
    <property type="project" value="UniProtKB-KW"/>
</dbReference>
<dbReference type="Proteomes" id="UP000267249">
    <property type="component" value="Chromosome"/>
</dbReference>
<proteinExistence type="inferred from homology"/>
<evidence type="ECO:0000256" key="7">
    <source>
        <dbReference type="HAMAP-Rule" id="MF_01374"/>
    </source>
</evidence>
<evidence type="ECO:0000259" key="8">
    <source>
        <dbReference type="SMART" id="SM00849"/>
    </source>
</evidence>
<comment type="cofactor">
    <cofactor evidence="7">
        <name>Zn(2+)</name>
        <dbReference type="ChEBI" id="CHEBI:29105"/>
    </cofactor>
    <text evidence="7">Binds 2 Zn(2+) ions per subunit.</text>
</comment>
<gene>
    <name evidence="7 9" type="primary">gloB</name>
    <name evidence="9" type="ORF">DOP62_07085</name>
</gene>
<feature type="binding site" evidence="7">
    <location>
        <position position="176"/>
    </location>
    <ligand>
        <name>Zn(2+)</name>
        <dbReference type="ChEBI" id="CHEBI:29105"/>
        <label>2</label>
    </ligand>
</feature>
<feature type="binding site" evidence="7">
    <location>
        <position position="58"/>
    </location>
    <ligand>
        <name>Zn(2+)</name>
        <dbReference type="ChEBI" id="CHEBI:29105"/>
        <label>2</label>
    </ligand>
</feature>
<dbReference type="InterPro" id="IPR050110">
    <property type="entry name" value="Glyoxalase_II_hydrolase"/>
</dbReference>
<comment type="catalytic activity">
    <reaction evidence="1 7">
        <text>an S-(2-hydroxyacyl)glutathione + H2O = a 2-hydroxy carboxylate + glutathione + H(+)</text>
        <dbReference type="Rhea" id="RHEA:21864"/>
        <dbReference type="ChEBI" id="CHEBI:15377"/>
        <dbReference type="ChEBI" id="CHEBI:15378"/>
        <dbReference type="ChEBI" id="CHEBI:57925"/>
        <dbReference type="ChEBI" id="CHEBI:58896"/>
        <dbReference type="ChEBI" id="CHEBI:71261"/>
        <dbReference type="EC" id="3.1.2.6"/>
    </reaction>
</comment>
<comment type="pathway">
    <text evidence="2 7">Secondary metabolite metabolism; methylglyoxal degradation; (R)-lactate from methylglyoxal: step 2/2.</text>
</comment>
<feature type="binding site" evidence="7">
    <location>
        <position position="138"/>
    </location>
    <ligand>
        <name>Zn(2+)</name>
        <dbReference type="ChEBI" id="CHEBI:29105"/>
        <label>1</label>
    </ligand>
</feature>
<comment type="function">
    <text evidence="7">Thiolesterase that catalyzes the hydrolysis of S-D-lactoyl-glutathione to form glutathione and D-lactic acid.</text>
</comment>
<comment type="similarity">
    <text evidence="3 7">Belongs to the metallo-beta-lactamase superfamily. Glyoxalase II family.</text>
</comment>
<evidence type="ECO:0000256" key="5">
    <source>
        <dbReference type="ARBA" id="ARBA00022801"/>
    </source>
</evidence>
<evidence type="ECO:0000313" key="9">
    <source>
        <dbReference type="EMBL" id="AZB72512.1"/>
    </source>
</evidence>
<dbReference type="EMBL" id="CP030139">
    <property type="protein sequence ID" value="AZB72512.1"/>
    <property type="molecule type" value="Genomic_DNA"/>
</dbReference>
<dbReference type="Pfam" id="PF00753">
    <property type="entry name" value="Lactamase_B"/>
    <property type="match status" value="1"/>
</dbReference>
<dbReference type="RefSeq" id="WP_208676943.1">
    <property type="nucleotide sequence ID" value="NZ_CP030139.2"/>
</dbReference>
<comment type="subunit">
    <text evidence="7">Monomer.</text>
</comment>
<dbReference type="PIRSF" id="PIRSF005457">
    <property type="entry name" value="Glx"/>
    <property type="match status" value="1"/>
</dbReference>
<evidence type="ECO:0000256" key="1">
    <source>
        <dbReference type="ARBA" id="ARBA00001623"/>
    </source>
</evidence>
<keyword evidence="5 7" id="KW-0378">Hydrolase</keyword>
<protein>
    <recommendedName>
        <fullName evidence="7">Hydroxyacylglutathione hydrolase</fullName>
        <ecNumber evidence="7">3.1.2.6</ecNumber>
    </recommendedName>
    <alternativeName>
        <fullName evidence="7">Glyoxalase II</fullName>
        <shortName evidence="7">Glx II</shortName>
    </alternativeName>
</protein>
<feature type="binding site" evidence="7">
    <location>
        <position position="56"/>
    </location>
    <ligand>
        <name>Zn(2+)</name>
        <dbReference type="ChEBI" id="CHEBI:29105"/>
        <label>1</label>
    </ligand>
</feature>
<dbReference type="InterPro" id="IPR032282">
    <property type="entry name" value="HAGH_C"/>
</dbReference>
<dbReference type="PANTHER" id="PTHR43705:SF1">
    <property type="entry name" value="HYDROXYACYLGLUTATHIONE HYDROLASE GLOB"/>
    <property type="match status" value="1"/>
</dbReference>
<organism evidence="9 10">
    <name type="scientific">Synechococcus elongatus PCC 11801</name>
    <dbReference type="NCBI Taxonomy" id="2219813"/>
    <lineage>
        <taxon>Bacteria</taxon>
        <taxon>Bacillati</taxon>
        <taxon>Cyanobacteriota</taxon>
        <taxon>Cyanophyceae</taxon>
        <taxon>Synechococcales</taxon>
        <taxon>Synechococcaceae</taxon>
        <taxon>Synechococcus</taxon>
    </lineage>
</organism>
<dbReference type="InterPro" id="IPR035680">
    <property type="entry name" value="Clx_II_MBL"/>
</dbReference>
<evidence type="ECO:0000256" key="4">
    <source>
        <dbReference type="ARBA" id="ARBA00022723"/>
    </source>
</evidence>
<dbReference type="EC" id="3.1.2.6" evidence="7"/>
<keyword evidence="6 7" id="KW-0862">Zinc</keyword>
<feature type="binding site" evidence="7">
    <location>
        <position position="59"/>
    </location>
    <ligand>
        <name>Zn(2+)</name>
        <dbReference type="ChEBI" id="CHEBI:29105"/>
        <label>2</label>
    </ligand>
</feature>
<feature type="binding site" evidence="7">
    <location>
        <position position="138"/>
    </location>
    <ligand>
        <name>Zn(2+)</name>
        <dbReference type="ChEBI" id="CHEBI:29105"/>
        <label>2</label>
    </ligand>
</feature>
<feature type="domain" description="Metallo-beta-lactamase" evidence="8">
    <location>
        <begin position="11"/>
        <end position="176"/>
    </location>
</feature>
<dbReference type="SMART" id="SM00849">
    <property type="entry name" value="Lactamase_B"/>
    <property type="match status" value="1"/>
</dbReference>
<evidence type="ECO:0000256" key="3">
    <source>
        <dbReference type="ARBA" id="ARBA00006759"/>
    </source>
</evidence>
<name>A0AAN1QNJ6_SYNEL</name>
<dbReference type="GO" id="GO:0004416">
    <property type="term" value="F:hydroxyacylglutathione hydrolase activity"/>
    <property type="evidence" value="ECO:0007669"/>
    <property type="project" value="UniProtKB-UniRule"/>
</dbReference>
<dbReference type="InterPro" id="IPR036866">
    <property type="entry name" value="RibonucZ/Hydroxyglut_hydro"/>
</dbReference>
<dbReference type="InterPro" id="IPR017782">
    <property type="entry name" value="Hydroxyacylglutathione_Hdrlase"/>
</dbReference>
<feature type="binding site" evidence="7">
    <location>
        <position position="113"/>
    </location>
    <ligand>
        <name>Zn(2+)</name>
        <dbReference type="ChEBI" id="CHEBI:29105"/>
        <label>1</label>
    </ligand>
</feature>
<reference evidence="9 10" key="1">
    <citation type="journal article" date="2018" name="Sci. Rep.">
        <title>Genome Features and Biochemical Characteristics of a Robust, Fast Growing and Naturally Transformable Cyanobacterium Synechococcus elongatus PCC 11801 Isolated from India.</title>
        <authorList>
            <person name="Jaiswal D."/>
            <person name="Sengupta A."/>
            <person name="Sohoni S."/>
            <person name="Sengupta S."/>
            <person name="Phadnavis A.G."/>
            <person name="Pakrasi H.B."/>
            <person name="Wangikar P.P."/>
        </authorList>
    </citation>
    <scope>NUCLEOTIDE SEQUENCE [LARGE SCALE GENOMIC DNA]</scope>
    <source>
        <strain evidence="9 10">PCC 11801</strain>
    </source>
</reference>
<keyword evidence="4 7" id="KW-0479">Metal-binding</keyword>
<sequence>MRIDCLPALQDNYIFLLVDPEQHEAAVVDPAEAEPVLAALDAEGLTLTAILNTHHHGDHVGGNRQLLQHFPTVTVYASAVDRDRIPGQTVLLQAGDRIQVCGQTAEVFFVPGHTRGHVAYYFEQVAGAEARGALFCGDTLFAGGCGRLFEGTPAQMLDSLQQLRSLPDDTAVYCAHEYTLNNLRFALTVDPDNLELRERYQAVAIARQQGLATIPSRIDLEKATNPFLRWDQPAVQATVHSVNPVQTFARLRGLKDQF</sequence>
<evidence type="ECO:0000256" key="2">
    <source>
        <dbReference type="ARBA" id="ARBA00004963"/>
    </source>
</evidence>
<dbReference type="Gene3D" id="3.60.15.10">
    <property type="entry name" value="Ribonuclease Z/Hydroxyacylglutathione hydrolase-like"/>
    <property type="match status" value="1"/>
</dbReference>
<evidence type="ECO:0000256" key="6">
    <source>
        <dbReference type="ARBA" id="ARBA00022833"/>
    </source>
</evidence>
<feature type="binding site" evidence="7">
    <location>
        <position position="54"/>
    </location>
    <ligand>
        <name>Zn(2+)</name>
        <dbReference type="ChEBI" id="CHEBI:29105"/>
        <label>1</label>
    </ligand>
</feature>
<evidence type="ECO:0000313" key="10">
    <source>
        <dbReference type="Proteomes" id="UP000267249"/>
    </source>
</evidence>
<accession>A0AAN1QNJ6</accession>